<dbReference type="OrthoDB" id="9778883at2"/>
<dbReference type="SFLD" id="SFLDS00029">
    <property type="entry name" value="Radical_SAM"/>
    <property type="match status" value="1"/>
</dbReference>
<dbReference type="InterPro" id="IPR007197">
    <property type="entry name" value="rSAM"/>
</dbReference>
<dbReference type="GO" id="GO:0051539">
    <property type="term" value="F:4 iron, 4 sulfur cluster binding"/>
    <property type="evidence" value="ECO:0007669"/>
    <property type="project" value="UniProtKB-KW"/>
</dbReference>
<dbReference type="PIRSF" id="PIRSF004869">
    <property type="entry name" value="PflX_prd"/>
    <property type="match status" value="1"/>
</dbReference>
<evidence type="ECO:0000313" key="9">
    <source>
        <dbReference type="Proteomes" id="UP000287243"/>
    </source>
</evidence>
<dbReference type="InterPro" id="IPR027596">
    <property type="entry name" value="AmmeMemoSam_rS"/>
</dbReference>
<dbReference type="PROSITE" id="PS51918">
    <property type="entry name" value="RADICAL_SAM"/>
    <property type="match status" value="1"/>
</dbReference>
<evidence type="ECO:0000313" key="8">
    <source>
        <dbReference type="EMBL" id="QAT17959.1"/>
    </source>
</evidence>
<evidence type="ECO:0000256" key="3">
    <source>
        <dbReference type="ARBA" id="ARBA00022723"/>
    </source>
</evidence>
<reference evidence="8 9" key="1">
    <citation type="submission" date="2017-01" db="EMBL/GenBank/DDBJ databases">
        <title>First insights into the biology of 'candidatus Vampirococcus archaeovorus'.</title>
        <authorList>
            <person name="Kizina J."/>
            <person name="Jordan S."/>
            <person name="Stueber K."/>
            <person name="Reinhardt R."/>
            <person name="Harder J."/>
        </authorList>
    </citation>
    <scope>NUCLEOTIDE SEQUENCE [LARGE SCALE GENOMIC DNA]</scope>
    <source>
        <strain evidence="8 9">LiM</strain>
    </source>
</reference>
<keyword evidence="1" id="KW-0004">4Fe-4S</keyword>
<feature type="binding site" evidence="6">
    <location>
        <position position="89"/>
    </location>
    <ligand>
        <name>[4Fe-4S] cluster</name>
        <dbReference type="ChEBI" id="CHEBI:49883"/>
        <note>4Fe-4S-S-AdoMet</note>
    </ligand>
</feature>
<dbReference type="NCBIfam" id="TIGR04337">
    <property type="entry name" value="AmmeMemoSam_rS"/>
    <property type="match status" value="1"/>
</dbReference>
<keyword evidence="2 6" id="KW-0949">S-adenosyl-L-methionine</keyword>
<dbReference type="InterPro" id="IPR016431">
    <property type="entry name" value="Pyrv-formate_lyase-activ_prd"/>
</dbReference>
<feature type="binding site" evidence="6">
    <location>
        <position position="82"/>
    </location>
    <ligand>
        <name>[4Fe-4S] cluster</name>
        <dbReference type="ChEBI" id="CHEBI:49883"/>
        <note>4Fe-4S-S-AdoMet</note>
    </ligand>
</feature>
<dbReference type="RefSeq" id="WP_128698973.1">
    <property type="nucleotide sequence ID" value="NZ_CP019384.1"/>
</dbReference>
<dbReference type="GO" id="GO:0003824">
    <property type="term" value="F:catalytic activity"/>
    <property type="evidence" value="ECO:0007669"/>
    <property type="project" value="InterPro"/>
</dbReference>
<proteinExistence type="predicted"/>
<dbReference type="Gene3D" id="3.20.20.70">
    <property type="entry name" value="Aldolase class I"/>
    <property type="match status" value="1"/>
</dbReference>
<dbReference type="PANTHER" id="PTHR30352">
    <property type="entry name" value="PYRUVATE FORMATE-LYASE-ACTIVATING ENZYME"/>
    <property type="match status" value="1"/>
</dbReference>
<organism evidence="8 9">
    <name type="scientific">Velamenicoccus archaeovorus</name>
    <dbReference type="NCBI Taxonomy" id="1930593"/>
    <lineage>
        <taxon>Bacteria</taxon>
        <taxon>Pseudomonadati</taxon>
        <taxon>Candidatus Omnitrophota</taxon>
        <taxon>Candidatus Velamenicoccus</taxon>
    </lineage>
</organism>
<dbReference type="InterPro" id="IPR034457">
    <property type="entry name" value="Organic_radical-activating"/>
</dbReference>
<evidence type="ECO:0000256" key="4">
    <source>
        <dbReference type="ARBA" id="ARBA00023004"/>
    </source>
</evidence>
<comment type="cofactor">
    <cofactor evidence="6">
        <name>[4Fe-4S] cluster</name>
        <dbReference type="ChEBI" id="CHEBI:49883"/>
    </cofactor>
    <text evidence="6">Binds 1 [4Fe-4S] cluster. The cluster is coordinated with 3 cysteines and an exchangeable S-adenosyl-L-methionine.</text>
</comment>
<evidence type="ECO:0000256" key="6">
    <source>
        <dbReference type="PIRSR" id="PIRSR004869-50"/>
    </source>
</evidence>
<dbReference type="GO" id="GO:0046872">
    <property type="term" value="F:metal ion binding"/>
    <property type="evidence" value="ECO:0007669"/>
    <property type="project" value="UniProtKB-KW"/>
</dbReference>
<name>A0A410P6X8_VELA1</name>
<accession>A0A410P6X8</accession>
<dbReference type="Pfam" id="PF04055">
    <property type="entry name" value="Radical_SAM"/>
    <property type="match status" value="1"/>
</dbReference>
<dbReference type="InterPro" id="IPR058240">
    <property type="entry name" value="rSAM_sf"/>
</dbReference>
<feature type="domain" description="Radical SAM core" evidence="7">
    <location>
        <begin position="67"/>
        <end position="283"/>
    </location>
</feature>
<dbReference type="Proteomes" id="UP000287243">
    <property type="component" value="Chromosome"/>
</dbReference>
<evidence type="ECO:0000259" key="7">
    <source>
        <dbReference type="PROSITE" id="PS51918"/>
    </source>
</evidence>
<dbReference type="KEGG" id="vai:BU251_00570"/>
<keyword evidence="9" id="KW-1185">Reference proteome</keyword>
<gene>
    <name evidence="8" type="ORF">BU251_00570</name>
</gene>
<dbReference type="SUPFAM" id="SSF102114">
    <property type="entry name" value="Radical SAM enzymes"/>
    <property type="match status" value="1"/>
</dbReference>
<evidence type="ECO:0000256" key="1">
    <source>
        <dbReference type="ARBA" id="ARBA00022485"/>
    </source>
</evidence>
<feature type="binding site" evidence="6">
    <location>
        <position position="86"/>
    </location>
    <ligand>
        <name>[4Fe-4S] cluster</name>
        <dbReference type="ChEBI" id="CHEBI:49883"/>
        <note>4Fe-4S-S-AdoMet</note>
    </ligand>
</feature>
<dbReference type="EMBL" id="CP019384">
    <property type="protein sequence ID" value="QAT17959.1"/>
    <property type="molecule type" value="Genomic_DNA"/>
</dbReference>
<dbReference type="AlphaFoldDB" id="A0A410P6X8"/>
<sequence length="283" mass="31259">MKEALYYDKSQDGGVRCRLCPQFCRIKEGAKGFCGVRINQGGSLYTLNYGRVASLALDPVEKKPLYHFHPGGMILSAGTVGCNLSCLFCQNWSISREVQTPTEPMTVEDLIVQARRLDSFGIAYTYNEPFIWYEFVVEAAEAARGAGLKNVLVTNGFVNPEPLAELLPYIDAANIDIKSIRDDFYKKVCSGGAGPVLETIKAMAGRCHVELTNLLIPTLNDSPEDISGLVDWIAANVGPNIPLHFSRYFPCYKMTIPPTPPEKLFEAQAIAEKKLKHVHLGNI</sequence>
<keyword evidence="5 6" id="KW-0411">Iron-sulfur</keyword>
<dbReference type="CDD" id="cd01335">
    <property type="entry name" value="Radical_SAM"/>
    <property type="match status" value="1"/>
</dbReference>
<evidence type="ECO:0000256" key="5">
    <source>
        <dbReference type="ARBA" id="ARBA00023014"/>
    </source>
</evidence>
<dbReference type="InterPro" id="IPR013785">
    <property type="entry name" value="Aldolase_TIM"/>
</dbReference>
<protein>
    <submittedName>
        <fullName evidence="8">Radical SAM protein</fullName>
    </submittedName>
</protein>
<evidence type="ECO:0000256" key="2">
    <source>
        <dbReference type="ARBA" id="ARBA00022691"/>
    </source>
</evidence>
<dbReference type="PANTHER" id="PTHR30352:SF5">
    <property type="entry name" value="PYRUVATE FORMATE-LYASE 1-ACTIVATING ENZYME"/>
    <property type="match status" value="1"/>
</dbReference>
<keyword evidence="3 6" id="KW-0479">Metal-binding</keyword>
<keyword evidence="4 6" id="KW-0408">Iron</keyword>
<dbReference type="SFLD" id="SFLDG01101">
    <property type="entry name" value="Uncharacterised_Radical_SAM_Su"/>
    <property type="match status" value="1"/>
</dbReference>